<accession>A0A085WP43</accession>
<evidence type="ECO:0000259" key="3">
    <source>
        <dbReference type="PROSITE" id="PS50110"/>
    </source>
</evidence>
<feature type="modified residue" description="4-aspartylphosphate" evidence="2">
    <location>
        <position position="55"/>
    </location>
</feature>
<dbReference type="Gene3D" id="3.40.50.2300">
    <property type="match status" value="1"/>
</dbReference>
<dbReference type="Proteomes" id="UP000028725">
    <property type="component" value="Unassembled WGS sequence"/>
</dbReference>
<evidence type="ECO:0000256" key="1">
    <source>
        <dbReference type="ARBA" id="ARBA00022553"/>
    </source>
</evidence>
<dbReference type="PROSITE" id="PS50110">
    <property type="entry name" value="RESPONSE_REGULATORY"/>
    <property type="match status" value="1"/>
</dbReference>
<dbReference type="PANTHER" id="PTHR44591:SF3">
    <property type="entry name" value="RESPONSE REGULATORY DOMAIN-CONTAINING PROTEIN"/>
    <property type="match status" value="1"/>
</dbReference>
<dbReference type="RefSeq" id="WP_044186672.1">
    <property type="nucleotide sequence ID" value="NZ_JMCB01000004.1"/>
</dbReference>
<dbReference type="PATRIC" id="fig|394096.3.peg.2530"/>
<feature type="domain" description="Response regulatory" evidence="3">
    <location>
        <begin position="6"/>
        <end position="122"/>
    </location>
</feature>
<dbReference type="STRING" id="394096.DB31_6431"/>
<evidence type="ECO:0000313" key="4">
    <source>
        <dbReference type="EMBL" id="KFE69456.1"/>
    </source>
</evidence>
<proteinExistence type="predicted"/>
<protein>
    <submittedName>
        <fullName evidence="4">Twitching motility protein PilH</fullName>
    </submittedName>
</protein>
<dbReference type="AlphaFoldDB" id="A0A085WP43"/>
<reference evidence="4 5" key="1">
    <citation type="submission" date="2014-04" db="EMBL/GenBank/DDBJ databases">
        <title>Genome assembly of Hyalangium minutum DSM 14724.</title>
        <authorList>
            <person name="Sharma G."/>
            <person name="Subramanian S."/>
        </authorList>
    </citation>
    <scope>NUCLEOTIDE SEQUENCE [LARGE SCALE GENOMIC DNA]</scope>
    <source>
        <strain evidence="4 5">DSM 14724</strain>
    </source>
</reference>
<dbReference type="SMART" id="SM00448">
    <property type="entry name" value="REC"/>
    <property type="match status" value="1"/>
</dbReference>
<dbReference type="InterPro" id="IPR050595">
    <property type="entry name" value="Bact_response_regulator"/>
</dbReference>
<dbReference type="SUPFAM" id="SSF52172">
    <property type="entry name" value="CheY-like"/>
    <property type="match status" value="1"/>
</dbReference>
<dbReference type="GO" id="GO:0000160">
    <property type="term" value="P:phosphorelay signal transduction system"/>
    <property type="evidence" value="ECO:0007669"/>
    <property type="project" value="InterPro"/>
</dbReference>
<dbReference type="InterPro" id="IPR001789">
    <property type="entry name" value="Sig_transdc_resp-reg_receiver"/>
</dbReference>
<evidence type="ECO:0000256" key="2">
    <source>
        <dbReference type="PROSITE-ProRule" id="PRU00169"/>
    </source>
</evidence>
<dbReference type="EMBL" id="JMCB01000004">
    <property type="protein sequence ID" value="KFE69456.1"/>
    <property type="molecule type" value="Genomic_DNA"/>
</dbReference>
<comment type="caution">
    <text evidence="4">The sequence shown here is derived from an EMBL/GenBank/DDBJ whole genome shotgun (WGS) entry which is preliminary data.</text>
</comment>
<sequence length="124" mass="13648">MSVPKKILLVDDSPTVLLMERLLLQDGPYELLSASSGAEAVERALADRPELILMDVVMPGMDGFEVCRRLRAEESTRATPIILVTTRGGPEHVEKGYESGCSDYVTKPFDGNELRAKIESFLGH</sequence>
<keyword evidence="1 2" id="KW-0597">Phosphoprotein</keyword>
<dbReference type="PANTHER" id="PTHR44591">
    <property type="entry name" value="STRESS RESPONSE REGULATOR PROTEIN 1"/>
    <property type="match status" value="1"/>
</dbReference>
<dbReference type="InterPro" id="IPR011006">
    <property type="entry name" value="CheY-like_superfamily"/>
</dbReference>
<organism evidence="4 5">
    <name type="scientific">Hyalangium minutum</name>
    <dbReference type="NCBI Taxonomy" id="394096"/>
    <lineage>
        <taxon>Bacteria</taxon>
        <taxon>Pseudomonadati</taxon>
        <taxon>Myxococcota</taxon>
        <taxon>Myxococcia</taxon>
        <taxon>Myxococcales</taxon>
        <taxon>Cystobacterineae</taxon>
        <taxon>Archangiaceae</taxon>
        <taxon>Hyalangium</taxon>
    </lineage>
</organism>
<keyword evidence="5" id="KW-1185">Reference proteome</keyword>
<evidence type="ECO:0000313" key="5">
    <source>
        <dbReference type="Proteomes" id="UP000028725"/>
    </source>
</evidence>
<dbReference type="OrthoDB" id="9790791at2"/>
<gene>
    <name evidence="4" type="ORF">DB31_6431</name>
</gene>
<name>A0A085WP43_9BACT</name>
<dbReference type="Pfam" id="PF00072">
    <property type="entry name" value="Response_reg"/>
    <property type="match status" value="1"/>
</dbReference>